<feature type="region of interest" description="Disordered" evidence="1">
    <location>
        <begin position="423"/>
        <end position="452"/>
    </location>
</feature>
<accession>A0ABR2HJK5</accession>
<comment type="caution">
    <text evidence="3">The sequence shown here is derived from an EMBL/GenBank/DDBJ whole genome shotgun (WGS) entry which is preliminary data.</text>
</comment>
<name>A0ABR2HJK5_9PEZI</name>
<keyword evidence="2" id="KW-1133">Transmembrane helix</keyword>
<keyword evidence="2" id="KW-0812">Transmembrane</keyword>
<evidence type="ECO:0000256" key="1">
    <source>
        <dbReference type="SAM" id="MobiDB-lite"/>
    </source>
</evidence>
<keyword evidence="2" id="KW-0472">Membrane</keyword>
<evidence type="ECO:0000313" key="3">
    <source>
        <dbReference type="EMBL" id="KAK8848393.1"/>
    </source>
</evidence>
<gene>
    <name evidence="3" type="ORF">PGQ11_014873</name>
</gene>
<sequence length="452" mass="49885">MGYILDNRGTQRVRNALPSIPNKTAFVLLILTLAVSLMTTLAVAVGRGDAEVKNTLAVISIDMGDFAEFNWTKISFVDKPATRQLVRRLDLSTVTDKGKELGQQITKGAEGVVDGAQDKVKNVTSQISDKAKDLVNEVGDNLGDVKNIVEKLIFKVLAKIEDQLNEWGLKVVRKLNELGVSQRYSLHVTRWCKVPRTVDYSTNTTVFATAPQNCTSLFMEGVNTTFDPVANGGKIFSFSPGDFIANVTGIFLIPKDVQQKMREPIDKGANAVQKEIVNATNSLRKGVMLFTFGPTLIVYAVACGCSWLLLLGLIGDIVYSFTAGRNNPNNKVRLAENMPMLKWFFKLTPAVAMYALLIASLIVTTVALITRVMNVLTQAVHIRIAGGLGLVGMSWASFFLIACVFLVTNEQAKDMDAEKRIARKKKYARDPSRGPSRDHSEDREEIFQEKPY</sequence>
<dbReference type="EMBL" id="JAPCWZ010000010">
    <property type="protein sequence ID" value="KAK8848393.1"/>
    <property type="molecule type" value="Genomic_DNA"/>
</dbReference>
<feature type="transmembrane region" description="Helical" evidence="2">
    <location>
        <begin position="343"/>
        <end position="370"/>
    </location>
</feature>
<feature type="transmembrane region" description="Helical" evidence="2">
    <location>
        <begin position="25"/>
        <end position="45"/>
    </location>
</feature>
<feature type="transmembrane region" description="Helical" evidence="2">
    <location>
        <begin position="296"/>
        <end position="323"/>
    </location>
</feature>
<evidence type="ECO:0000256" key="2">
    <source>
        <dbReference type="SAM" id="Phobius"/>
    </source>
</evidence>
<organism evidence="3 4">
    <name type="scientific">Apiospora arundinis</name>
    <dbReference type="NCBI Taxonomy" id="335852"/>
    <lineage>
        <taxon>Eukaryota</taxon>
        <taxon>Fungi</taxon>
        <taxon>Dikarya</taxon>
        <taxon>Ascomycota</taxon>
        <taxon>Pezizomycotina</taxon>
        <taxon>Sordariomycetes</taxon>
        <taxon>Xylariomycetidae</taxon>
        <taxon>Amphisphaeriales</taxon>
        <taxon>Apiosporaceae</taxon>
        <taxon>Apiospora</taxon>
    </lineage>
</organism>
<feature type="compositionally biased region" description="Basic and acidic residues" evidence="1">
    <location>
        <begin position="428"/>
        <end position="452"/>
    </location>
</feature>
<evidence type="ECO:0000313" key="4">
    <source>
        <dbReference type="Proteomes" id="UP001390339"/>
    </source>
</evidence>
<protein>
    <submittedName>
        <fullName evidence="3">Uncharacterized protein</fullName>
    </submittedName>
</protein>
<reference evidence="3 4" key="1">
    <citation type="journal article" date="2024" name="IMA Fungus">
        <title>Apiospora arundinis, a panoply of carbohydrate-active enzymes and secondary metabolites.</title>
        <authorList>
            <person name="Sorensen T."/>
            <person name="Petersen C."/>
            <person name="Muurmann A.T."/>
            <person name="Christiansen J.V."/>
            <person name="Brundto M.L."/>
            <person name="Overgaard C.K."/>
            <person name="Boysen A.T."/>
            <person name="Wollenberg R.D."/>
            <person name="Larsen T.O."/>
            <person name="Sorensen J.L."/>
            <person name="Nielsen K.L."/>
            <person name="Sondergaard T.E."/>
        </authorList>
    </citation>
    <scope>NUCLEOTIDE SEQUENCE [LARGE SCALE GENOMIC DNA]</scope>
    <source>
        <strain evidence="3 4">AAU 773</strain>
    </source>
</reference>
<feature type="transmembrane region" description="Helical" evidence="2">
    <location>
        <begin position="382"/>
        <end position="407"/>
    </location>
</feature>
<keyword evidence="4" id="KW-1185">Reference proteome</keyword>
<dbReference type="Proteomes" id="UP001390339">
    <property type="component" value="Unassembled WGS sequence"/>
</dbReference>
<proteinExistence type="predicted"/>